<protein>
    <submittedName>
        <fullName evidence="2">Uncharacterized protein</fullName>
    </submittedName>
</protein>
<evidence type="ECO:0000313" key="5">
    <source>
        <dbReference type="Proteomes" id="UP000503144"/>
    </source>
</evidence>
<keyword evidence="5" id="KW-1185">Reference proteome</keyword>
<feature type="chain" id="PRO_5042139521" evidence="1">
    <location>
        <begin position="25"/>
        <end position="134"/>
    </location>
</feature>
<feature type="signal peptide" evidence="1">
    <location>
        <begin position="1"/>
        <end position="24"/>
    </location>
</feature>
<dbReference type="Proteomes" id="UP000503144">
    <property type="component" value="Chromosome"/>
</dbReference>
<dbReference type="KEGG" id="coy:HF329_09415"/>
<evidence type="ECO:0000313" key="2">
    <source>
        <dbReference type="EMBL" id="QJB31511.1"/>
    </source>
</evidence>
<keyword evidence="1" id="KW-0732">Signal</keyword>
<gene>
    <name evidence="3" type="ORF">HF324_09070</name>
    <name evidence="2" type="ORF">HF329_09415</name>
</gene>
<dbReference type="Proteomes" id="UP000502421">
    <property type="component" value="Chromosome"/>
</dbReference>
<organism evidence="2 4">
    <name type="scientific">Chitinophaga oryzae</name>
    <dbReference type="NCBI Taxonomy" id="2725414"/>
    <lineage>
        <taxon>Bacteria</taxon>
        <taxon>Pseudomonadati</taxon>
        <taxon>Bacteroidota</taxon>
        <taxon>Chitinophagia</taxon>
        <taxon>Chitinophagales</taxon>
        <taxon>Chitinophagaceae</taxon>
        <taxon>Chitinophaga</taxon>
    </lineage>
</organism>
<sequence length="134" mass="15078">MKRILLFIALVAAGITATRFTSGAQSDKHNPKGNAVTRTYTYYPGYWRGNAIHPDDAAFMYPYSYQLDYASGIATRMTGPAYYMLSASDYCRDIWLQSNVNPSCTTGCRTWSYYYSATSVFTSAVNYRIFACPL</sequence>
<reference evidence="4" key="1">
    <citation type="submission" date="2020-04" db="EMBL/GenBank/DDBJ databases">
        <authorList>
            <person name="Kittiwongwattana C."/>
        </authorList>
    </citation>
    <scope>NUCLEOTIDE SEQUENCE [LARGE SCALE GENOMIC DNA]</scope>
    <source>
        <strain evidence="4">1310</strain>
    </source>
</reference>
<name>A0AAE6ZF43_9BACT</name>
<evidence type="ECO:0000256" key="1">
    <source>
        <dbReference type="SAM" id="SignalP"/>
    </source>
</evidence>
<reference evidence="2 5" key="2">
    <citation type="submission" date="2020-09" db="EMBL/GenBank/DDBJ databases">
        <authorList>
            <person name="Kittiwongwattana C."/>
        </authorList>
    </citation>
    <scope>NUCLEOTIDE SEQUENCE</scope>
    <source>
        <strain evidence="3 5">1303</strain>
        <strain evidence="2">1310</strain>
    </source>
</reference>
<dbReference type="EMBL" id="CP051205">
    <property type="protein sequence ID" value="QJB31511.1"/>
    <property type="molecule type" value="Genomic_DNA"/>
</dbReference>
<dbReference type="AlphaFoldDB" id="A0AAE6ZF43"/>
<dbReference type="EMBL" id="CP051204">
    <property type="protein sequence ID" value="QJB37993.1"/>
    <property type="molecule type" value="Genomic_DNA"/>
</dbReference>
<evidence type="ECO:0000313" key="3">
    <source>
        <dbReference type="EMBL" id="QJB37993.1"/>
    </source>
</evidence>
<dbReference type="RefSeq" id="WP_168803770.1">
    <property type="nucleotide sequence ID" value="NZ_CP051204.2"/>
</dbReference>
<proteinExistence type="predicted"/>
<accession>A0AAE6ZF43</accession>
<evidence type="ECO:0000313" key="4">
    <source>
        <dbReference type="Proteomes" id="UP000502421"/>
    </source>
</evidence>